<keyword evidence="1" id="KW-0812">Transmembrane</keyword>
<organism evidence="2 3">
    <name type="scientific">Asanoa ishikariensis</name>
    <dbReference type="NCBI Taxonomy" id="137265"/>
    <lineage>
        <taxon>Bacteria</taxon>
        <taxon>Bacillati</taxon>
        <taxon>Actinomycetota</taxon>
        <taxon>Actinomycetes</taxon>
        <taxon>Micromonosporales</taxon>
        <taxon>Micromonosporaceae</taxon>
        <taxon>Asanoa</taxon>
    </lineage>
</organism>
<gene>
    <name evidence="2" type="ORF">SAMN05421684_5201</name>
</gene>
<dbReference type="AlphaFoldDB" id="A0A1H3T624"/>
<feature type="transmembrane region" description="Helical" evidence="1">
    <location>
        <begin position="62"/>
        <end position="82"/>
    </location>
</feature>
<dbReference type="EMBL" id="FNQB01000003">
    <property type="protein sequence ID" value="SDZ45301.1"/>
    <property type="molecule type" value="Genomic_DNA"/>
</dbReference>
<keyword evidence="1" id="KW-0472">Membrane</keyword>
<dbReference type="Proteomes" id="UP000199632">
    <property type="component" value="Unassembled WGS sequence"/>
</dbReference>
<keyword evidence="1" id="KW-1133">Transmembrane helix</keyword>
<keyword evidence="3" id="KW-1185">Reference proteome</keyword>
<name>A0A1H3T624_9ACTN</name>
<proteinExistence type="predicted"/>
<evidence type="ECO:0000313" key="2">
    <source>
        <dbReference type="EMBL" id="SDZ45301.1"/>
    </source>
</evidence>
<sequence length="162" mass="17723">MVWEPRWRALARRFGGWRRKRKNNRDGSSGDVVDGALRIGDAATSGSGGSGGGSDGFDLGDAIIVIVLVFFALIAAAALFWWVLLPLLLIAIDLMIVLVLLVVTLVGRVLFRRPWTVEATAVNGERTIAEVVGWRAALRRRDELAESLRLGHRPVDVLTPAR</sequence>
<accession>A0A1H3T624</accession>
<feature type="transmembrane region" description="Helical" evidence="1">
    <location>
        <begin position="88"/>
        <end position="111"/>
    </location>
</feature>
<reference evidence="3" key="1">
    <citation type="submission" date="2016-10" db="EMBL/GenBank/DDBJ databases">
        <authorList>
            <person name="Varghese N."/>
            <person name="Submissions S."/>
        </authorList>
    </citation>
    <scope>NUCLEOTIDE SEQUENCE [LARGE SCALE GENOMIC DNA]</scope>
    <source>
        <strain evidence="3">DSM 44718</strain>
    </source>
</reference>
<evidence type="ECO:0000256" key="1">
    <source>
        <dbReference type="SAM" id="Phobius"/>
    </source>
</evidence>
<protein>
    <submittedName>
        <fullName evidence="2">Uncharacterized protein</fullName>
    </submittedName>
</protein>
<evidence type="ECO:0000313" key="3">
    <source>
        <dbReference type="Proteomes" id="UP000199632"/>
    </source>
</evidence>